<evidence type="ECO:0008006" key="3">
    <source>
        <dbReference type="Google" id="ProtNLM"/>
    </source>
</evidence>
<reference evidence="2" key="1">
    <citation type="journal article" date="2019" name="Int. J. Syst. Evol. Microbiol.">
        <title>The Global Catalogue of Microorganisms (GCM) 10K type strain sequencing project: providing services to taxonomists for standard genome sequencing and annotation.</title>
        <authorList>
            <consortium name="The Broad Institute Genomics Platform"/>
            <consortium name="The Broad Institute Genome Sequencing Center for Infectious Disease"/>
            <person name="Wu L."/>
            <person name="Ma J."/>
        </authorList>
    </citation>
    <scope>NUCLEOTIDE SEQUENCE [LARGE SCALE GENOMIC DNA]</scope>
    <source>
        <strain evidence="2">CCM 8911</strain>
    </source>
</reference>
<comment type="caution">
    <text evidence="1">The sequence shown here is derived from an EMBL/GenBank/DDBJ whole genome shotgun (WGS) entry which is preliminary data.</text>
</comment>
<dbReference type="EMBL" id="JBHTMO010000022">
    <property type="protein sequence ID" value="MFD1393305.1"/>
    <property type="molecule type" value="Genomic_DNA"/>
</dbReference>
<organism evidence="1 2">
    <name type="scientific">Lacticaseibacillus jixianensis</name>
    <dbReference type="NCBI Taxonomy" id="2486012"/>
    <lineage>
        <taxon>Bacteria</taxon>
        <taxon>Bacillati</taxon>
        <taxon>Bacillota</taxon>
        <taxon>Bacilli</taxon>
        <taxon>Lactobacillales</taxon>
        <taxon>Lactobacillaceae</taxon>
        <taxon>Lacticaseibacillus</taxon>
    </lineage>
</organism>
<protein>
    <recommendedName>
        <fullName evidence="3">Nitroreductase domain-containing protein</fullName>
    </recommendedName>
</protein>
<dbReference type="RefSeq" id="WP_125585510.1">
    <property type="nucleotide sequence ID" value="NZ_JBHTMO010000022.1"/>
</dbReference>
<name>A0ABW4B8K7_9LACO</name>
<accession>A0ABW4B8K7</accession>
<dbReference type="Proteomes" id="UP001597249">
    <property type="component" value="Unassembled WGS sequence"/>
</dbReference>
<gene>
    <name evidence="1" type="ORF">ACFQ3L_06935</name>
</gene>
<sequence length="252" mass="28304">MKETLKMTLSAVLMLDRQIKAIDPTRYLVFEPATADTPPSYTVWQEGQAVAIARHFDCAQLGAFYAPDAYVPDETVVPHVPVRVDQLTAAQQARWTRIGQQQLAERAANHQVRTLLDLGAVRWYFTHVFVWPRQDVGERVAQRGVFHLNCANAPACAMLRQGAPQRFATQAVAATRPWLMLGAHATVSWQFNGATPAMTTNYGDYSLAMYEDHGLHLVVLGIAQFVEALGLVPQWQTLGWAYRRRYGGFELY</sequence>
<evidence type="ECO:0000313" key="1">
    <source>
        <dbReference type="EMBL" id="MFD1393305.1"/>
    </source>
</evidence>
<keyword evidence="2" id="KW-1185">Reference proteome</keyword>
<evidence type="ECO:0000313" key="2">
    <source>
        <dbReference type="Proteomes" id="UP001597249"/>
    </source>
</evidence>
<proteinExistence type="predicted"/>